<reference evidence="3" key="1">
    <citation type="journal article" date="2019" name="Int. J. Syst. Evol. Microbiol.">
        <title>The Global Catalogue of Microorganisms (GCM) 10K type strain sequencing project: providing services to taxonomists for standard genome sequencing and annotation.</title>
        <authorList>
            <consortium name="The Broad Institute Genomics Platform"/>
            <consortium name="The Broad Institute Genome Sequencing Center for Infectious Disease"/>
            <person name="Wu L."/>
            <person name="Ma J."/>
        </authorList>
    </citation>
    <scope>NUCLEOTIDE SEQUENCE [LARGE SCALE GENOMIC DNA]</scope>
    <source>
        <strain evidence="3">CAIM 431</strain>
    </source>
</reference>
<dbReference type="Proteomes" id="UP001597326">
    <property type="component" value="Unassembled WGS sequence"/>
</dbReference>
<sequence>MKRWILVAVVVLVLGAIAWAYLNPSHAGDRSKLERTFTAQEQQLITDVRITPVQLSKATCEDGAHCWIAVDGVVYDMGAFRKWARGDHHDVKAGQDVTEQFVDSGHAVQVLQKLPVVGGYRA</sequence>
<dbReference type="SMART" id="SM01117">
    <property type="entry name" value="Cyt-b5"/>
    <property type="match status" value="1"/>
</dbReference>
<keyword evidence="3" id="KW-1185">Reference proteome</keyword>
<comment type="caution">
    <text evidence="2">The sequence shown here is derived from an EMBL/GenBank/DDBJ whole genome shotgun (WGS) entry which is preliminary data.</text>
</comment>
<dbReference type="InterPro" id="IPR036400">
    <property type="entry name" value="Cyt_B5-like_heme/steroid_sf"/>
</dbReference>
<organism evidence="2 3">
    <name type="scientific">Luteococcus peritonei</name>
    <dbReference type="NCBI Taxonomy" id="88874"/>
    <lineage>
        <taxon>Bacteria</taxon>
        <taxon>Bacillati</taxon>
        <taxon>Actinomycetota</taxon>
        <taxon>Actinomycetes</taxon>
        <taxon>Propionibacteriales</taxon>
        <taxon>Propionibacteriaceae</taxon>
        <taxon>Luteococcus</taxon>
    </lineage>
</organism>
<evidence type="ECO:0000259" key="1">
    <source>
        <dbReference type="SMART" id="SM01117"/>
    </source>
</evidence>
<dbReference type="Gene3D" id="3.10.120.10">
    <property type="entry name" value="Cytochrome b5-like heme/steroid binding domain"/>
    <property type="match status" value="1"/>
</dbReference>
<accession>A0ABW4RZM1</accession>
<name>A0ABW4RZM1_9ACTN</name>
<dbReference type="Pfam" id="PF00173">
    <property type="entry name" value="Cyt-b5"/>
    <property type="match status" value="1"/>
</dbReference>
<feature type="domain" description="Cytochrome b5 heme-binding" evidence="1">
    <location>
        <begin position="50"/>
        <end position="121"/>
    </location>
</feature>
<dbReference type="SUPFAM" id="SSF55856">
    <property type="entry name" value="Cytochrome b5-like heme/steroid binding domain"/>
    <property type="match status" value="1"/>
</dbReference>
<evidence type="ECO:0000313" key="2">
    <source>
        <dbReference type="EMBL" id="MFD1891269.1"/>
    </source>
</evidence>
<dbReference type="RefSeq" id="WP_343875568.1">
    <property type="nucleotide sequence ID" value="NZ_BAAAIX010000033.1"/>
</dbReference>
<dbReference type="EMBL" id="JBHUFZ010000032">
    <property type="protein sequence ID" value="MFD1891269.1"/>
    <property type="molecule type" value="Genomic_DNA"/>
</dbReference>
<gene>
    <name evidence="2" type="ORF">ACFSCS_13915</name>
</gene>
<dbReference type="InterPro" id="IPR001199">
    <property type="entry name" value="Cyt_B5-like_heme/steroid-bd"/>
</dbReference>
<proteinExistence type="predicted"/>
<protein>
    <submittedName>
        <fullName evidence="2">Cytochrome b5 domain-containing protein</fullName>
    </submittedName>
</protein>
<evidence type="ECO:0000313" key="3">
    <source>
        <dbReference type="Proteomes" id="UP001597326"/>
    </source>
</evidence>